<dbReference type="Proteomes" id="UP000460715">
    <property type="component" value="Unassembled WGS sequence"/>
</dbReference>
<dbReference type="InterPro" id="IPR009003">
    <property type="entry name" value="Peptidase_S1_PA"/>
</dbReference>
<proteinExistence type="predicted"/>
<dbReference type="SUPFAM" id="SSF50494">
    <property type="entry name" value="Trypsin-like serine proteases"/>
    <property type="match status" value="1"/>
</dbReference>
<dbReference type="RefSeq" id="WP_160938916.1">
    <property type="nucleotide sequence ID" value="NZ_SNVJ01000022.1"/>
</dbReference>
<name>A0A845BF90_9PROT</name>
<accession>A0A845BF90</accession>
<protein>
    <submittedName>
        <fullName evidence="2">Serine protease</fullName>
    </submittedName>
</protein>
<feature type="chain" id="PRO_5032499276" evidence="1">
    <location>
        <begin position="27"/>
        <end position="226"/>
    </location>
</feature>
<evidence type="ECO:0000256" key="1">
    <source>
        <dbReference type="SAM" id="SignalP"/>
    </source>
</evidence>
<keyword evidence="2" id="KW-0378">Hydrolase</keyword>
<sequence>MRLPARPLCRLFLLLLMPLMAGCAPAAPQRAGLAGLRAGLAPDCISAGAAVYIGQRRFLTAAHLVDGTQPLLHGCAGGAAPPWVRLGSHDLPAELMRSGQADLQAGLGTFYVGGRDVALLRVAAPPPGLPALHLCPDGPRPGERVRVVTPRREASGQITALMREADPLHGGYAELSLPLEPGESGGAVIDARQSCLMGLVSHREEIAGRVHTRIVPAPVLRAFLGE</sequence>
<dbReference type="GO" id="GO:0006508">
    <property type="term" value="P:proteolysis"/>
    <property type="evidence" value="ECO:0007669"/>
    <property type="project" value="UniProtKB-KW"/>
</dbReference>
<keyword evidence="3" id="KW-1185">Reference proteome</keyword>
<gene>
    <name evidence="2" type="ORF">E0493_19355</name>
</gene>
<dbReference type="AlphaFoldDB" id="A0A845BF90"/>
<reference evidence="2 3" key="1">
    <citation type="submission" date="2019-03" db="EMBL/GenBank/DDBJ databases">
        <title>Roseomonas sp. a novel Roseomonas species isolated from Sea whip Gorgonian.</title>
        <authorList>
            <person name="Li F."/>
            <person name="Pan X."/>
            <person name="Huang S."/>
            <person name="Li Z."/>
            <person name="Meng B."/>
        </authorList>
    </citation>
    <scope>NUCLEOTIDE SEQUENCE [LARGE SCALE GENOMIC DNA]</scope>
    <source>
        <strain evidence="2 3">M0104</strain>
    </source>
</reference>
<evidence type="ECO:0000313" key="2">
    <source>
        <dbReference type="EMBL" id="MXP65508.1"/>
    </source>
</evidence>
<keyword evidence="2" id="KW-0645">Protease</keyword>
<comment type="caution">
    <text evidence="2">The sequence shown here is derived from an EMBL/GenBank/DDBJ whole genome shotgun (WGS) entry which is preliminary data.</text>
</comment>
<dbReference type="EMBL" id="SNVJ01000022">
    <property type="protein sequence ID" value="MXP65508.1"/>
    <property type="molecule type" value="Genomic_DNA"/>
</dbReference>
<dbReference type="OrthoDB" id="7266105at2"/>
<keyword evidence="1" id="KW-0732">Signal</keyword>
<dbReference type="GO" id="GO:0008233">
    <property type="term" value="F:peptidase activity"/>
    <property type="evidence" value="ECO:0007669"/>
    <property type="project" value="UniProtKB-KW"/>
</dbReference>
<dbReference type="PROSITE" id="PS51257">
    <property type="entry name" value="PROKAR_LIPOPROTEIN"/>
    <property type="match status" value="1"/>
</dbReference>
<evidence type="ECO:0000313" key="3">
    <source>
        <dbReference type="Proteomes" id="UP000460715"/>
    </source>
</evidence>
<feature type="signal peptide" evidence="1">
    <location>
        <begin position="1"/>
        <end position="26"/>
    </location>
</feature>
<dbReference type="Pfam" id="PF13365">
    <property type="entry name" value="Trypsin_2"/>
    <property type="match status" value="1"/>
</dbReference>
<organism evidence="2 3">
    <name type="scientific">Teichococcus coralli</name>
    <dbReference type="NCBI Taxonomy" id="2545983"/>
    <lineage>
        <taxon>Bacteria</taxon>
        <taxon>Pseudomonadati</taxon>
        <taxon>Pseudomonadota</taxon>
        <taxon>Alphaproteobacteria</taxon>
        <taxon>Acetobacterales</taxon>
        <taxon>Roseomonadaceae</taxon>
        <taxon>Roseomonas</taxon>
    </lineage>
</organism>